<gene>
    <name evidence="1" type="ORF">D3H55_04315</name>
</gene>
<dbReference type="OrthoDB" id="2850451at2"/>
<dbReference type="Proteomes" id="UP000265801">
    <property type="component" value="Unassembled WGS sequence"/>
</dbReference>
<reference evidence="1 2" key="1">
    <citation type="submission" date="2018-09" db="EMBL/GenBank/DDBJ databases">
        <title>Bacillus saliacetes sp. nov., isolated from Thai shrimp paste (Ka-pi).</title>
        <authorList>
            <person name="Daroonpunt R."/>
            <person name="Tanasupawat S."/>
            <person name="Yiamsombut S."/>
        </authorList>
    </citation>
    <scope>NUCLEOTIDE SEQUENCE [LARGE SCALE GENOMIC DNA]</scope>
    <source>
        <strain evidence="1 2">SKP7-4</strain>
    </source>
</reference>
<evidence type="ECO:0000313" key="2">
    <source>
        <dbReference type="Proteomes" id="UP000265801"/>
    </source>
</evidence>
<comment type="caution">
    <text evidence="1">The sequence shown here is derived from an EMBL/GenBank/DDBJ whole genome shotgun (WGS) entry which is preliminary data.</text>
</comment>
<sequence>MNGEKVSQLFKEIDQKEYTSIEFETVWRKSNRRGWINRYSHSLKHNLAILCTLLILAPVIGSLIVNSPGSEMDSDEADFHNKQDVIHGQTKRIEGKAVINGKASLPEGSIIQIKLMKRDNEKVIEEKEVTVGKVGTFSESFLVPEGKADYVVMLELYPHLQPKSIQEVIGGKGENLYSSSQVNGVYHYFMDQELYTGIRLYGEADREYLNQDKTMFGSLKSALP</sequence>
<proteinExistence type="predicted"/>
<dbReference type="RefSeq" id="WP_119545691.1">
    <property type="nucleotide sequence ID" value="NZ_QXIR01000004.1"/>
</dbReference>
<accession>A0A3A1R7G6</accession>
<keyword evidence="2" id="KW-1185">Reference proteome</keyword>
<organism evidence="1 2">
    <name type="scientific">Bacillus salacetis</name>
    <dbReference type="NCBI Taxonomy" id="2315464"/>
    <lineage>
        <taxon>Bacteria</taxon>
        <taxon>Bacillati</taxon>
        <taxon>Bacillota</taxon>
        <taxon>Bacilli</taxon>
        <taxon>Bacillales</taxon>
        <taxon>Bacillaceae</taxon>
        <taxon>Bacillus</taxon>
    </lineage>
</organism>
<evidence type="ECO:0000313" key="1">
    <source>
        <dbReference type="EMBL" id="RIW37273.1"/>
    </source>
</evidence>
<protein>
    <submittedName>
        <fullName evidence="1">Uncharacterized protein</fullName>
    </submittedName>
</protein>
<dbReference type="AlphaFoldDB" id="A0A3A1R7G6"/>
<dbReference type="EMBL" id="QXIR01000004">
    <property type="protein sequence ID" value="RIW37273.1"/>
    <property type="molecule type" value="Genomic_DNA"/>
</dbReference>
<name>A0A3A1R7G6_9BACI</name>